<name>A0A8H5GIE1_9AGAR</name>
<proteinExistence type="predicted"/>
<evidence type="ECO:0000256" key="1">
    <source>
        <dbReference type="ARBA" id="ARBA00023125"/>
    </source>
</evidence>
<dbReference type="Proteomes" id="UP000559256">
    <property type="component" value="Unassembled WGS sequence"/>
</dbReference>
<keyword evidence="3" id="KW-1185">Reference proteome</keyword>
<reference evidence="2 3" key="1">
    <citation type="journal article" date="2020" name="ISME J.">
        <title>Uncovering the hidden diversity of litter-decomposition mechanisms in mushroom-forming fungi.</title>
        <authorList>
            <person name="Floudas D."/>
            <person name="Bentzer J."/>
            <person name="Ahren D."/>
            <person name="Johansson T."/>
            <person name="Persson P."/>
            <person name="Tunlid A."/>
        </authorList>
    </citation>
    <scope>NUCLEOTIDE SEQUENCE [LARGE SCALE GENOMIC DNA]</scope>
    <source>
        <strain evidence="2 3">CBS 291.85</strain>
    </source>
</reference>
<organism evidence="2 3">
    <name type="scientific">Tetrapyrgos nigripes</name>
    <dbReference type="NCBI Taxonomy" id="182062"/>
    <lineage>
        <taxon>Eukaryota</taxon>
        <taxon>Fungi</taxon>
        <taxon>Dikarya</taxon>
        <taxon>Basidiomycota</taxon>
        <taxon>Agaricomycotina</taxon>
        <taxon>Agaricomycetes</taxon>
        <taxon>Agaricomycetidae</taxon>
        <taxon>Agaricales</taxon>
        <taxon>Marasmiineae</taxon>
        <taxon>Marasmiaceae</taxon>
        <taxon>Tetrapyrgos</taxon>
    </lineage>
</organism>
<dbReference type="EMBL" id="JAACJM010000026">
    <property type="protein sequence ID" value="KAF5365578.1"/>
    <property type="molecule type" value="Genomic_DNA"/>
</dbReference>
<evidence type="ECO:0000313" key="3">
    <source>
        <dbReference type="Proteomes" id="UP000559256"/>
    </source>
</evidence>
<evidence type="ECO:0000313" key="2">
    <source>
        <dbReference type="EMBL" id="KAF5365578.1"/>
    </source>
</evidence>
<protein>
    <recommendedName>
        <fullName evidence="4">Core-binding (CB) domain-containing protein</fullName>
    </recommendedName>
</protein>
<dbReference type="Gene3D" id="1.10.150.130">
    <property type="match status" value="1"/>
</dbReference>
<dbReference type="OrthoDB" id="2678913at2759"/>
<dbReference type="SUPFAM" id="SSF47823">
    <property type="entry name" value="lambda integrase-like, N-terminal domain"/>
    <property type="match status" value="1"/>
</dbReference>
<dbReference type="AlphaFoldDB" id="A0A8H5GIE1"/>
<keyword evidence="1" id="KW-0238">DNA-binding</keyword>
<dbReference type="InterPro" id="IPR010998">
    <property type="entry name" value="Integrase_recombinase_N"/>
</dbReference>
<accession>A0A8H5GIE1</accession>
<evidence type="ECO:0008006" key="4">
    <source>
        <dbReference type="Google" id="ProtNLM"/>
    </source>
</evidence>
<dbReference type="GO" id="GO:0003677">
    <property type="term" value="F:DNA binding"/>
    <property type="evidence" value="ECO:0007669"/>
    <property type="project" value="UniProtKB-KW"/>
</dbReference>
<gene>
    <name evidence="2" type="ORF">D9758_003124</name>
</gene>
<comment type="caution">
    <text evidence="2">The sequence shown here is derived from an EMBL/GenBank/DDBJ whole genome shotgun (WGS) entry which is preliminary data.</text>
</comment>
<sequence>MSEEKCTPASPNIITLWLSTIAGTYSSATIKNYLYGVRAWHIIHGISWQIDEAGTDALLQAVTRLAPESSKRKKRLPYTISFITTLLEDLNPNKPLDTAVAGCLTTTFYGRARLGEFTVPRLTDFNPLDFITRSDIHIGQD</sequence>